<evidence type="ECO:0008006" key="3">
    <source>
        <dbReference type="Google" id="ProtNLM"/>
    </source>
</evidence>
<proteinExistence type="predicted"/>
<dbReference type="Proteomes" id="UP001177003">
    <property type="component" value="Chromosome 5"/>
</dbReference>
<evidence type="ECO:0000313" key="1">
    <source>
        <dbReference type="EMBL" id="CAI9285558.1"/>
    </source>
</evidence>
<protein>
    <recommendedName>
        <fullName evidence="3">Ubiquitin-like protease family profile domain-containing protein</fullName>
    </recommendedName>
</protein>
<reference evidence="1" key="1">
    <citation type="submission" date="2023-04" db="EMBL/GenBank/DDBJ databases">
        <authorList>
            <person name="Vijverberg K."/>
            <person name="Xiong W."/>
            <person name="Schranz E."/>
        </authorList>
    </citation>
    <scope>NUCLEOTIDE SEQUENCE</scope>
</reference>
<accession>A0AA35Z4M2</accession>
<organism evidence="1 2">
    <name type="scientific">Lactuca saligna</name>
    <name type="common">Willowleaf lettuce</name>
    <dbReference type="NCBI Taxonomy" id="75948"/>
    <lineage>
        <taxon>Eukaryota</taxon>
        <taxon>Viridiplantae</taxon>
        <taxon>Streptophyta</taxon>
        <taxon>Embryophyta</taxon>
        <taxon>Tracheophyta</taxon>
        <taxon>Spermatophyta</taxon>
        <taxon>Magnoliopsida</taxon>
        <taxon>eudicotyledons</taxon>
        <taxon>Gunneridae</taxon>
        <taxon>Pentapetalae</taxon>
        <taxon>asterids</taxon>
        <taxon>campanulids</taxon>
        <taxon>Asterales</taxon>
        <taxon>Asteraceae</taxon>
        <taxon>Cichorioideae</taxon>
        <taxon>Cichorieae</taxon>
        <taxon>Lactucinae</taxon>
        <taxon>Lactuca</taxon>
    </lineage>
</organism>
<dbReference type="AlphaFoldDB" id="A0AA35Z4M2"/>
<name>A0AA35Z4M2_LACSI</name>
<evidence type="ECO:0000313" key="2">
    <source>
        <dbReference type="Proteomes" id="UP001177003"/>
    </source>
</evidence>
<keyword evidence="2" id="KW-1185">Reference proteome</keyword>
<sequence length="104" mass="12092">MAKALSFKEGRVMNISWQVENSGIDCGVYLMRHLESYMGENEGRWECGLTCKIPGDVSAIIKLRTIYMVRLLTADFNKYKSMIDKDFEAFRKLDILDQNFLLQE</sequence>
<dbReference type="EMBL" id="OX465081">
    <property type="protein sequence ID" value="CAI9285558.1"/>
    <property type="molecule type" value="Genomic_DNA"/>
</dbReference>
<gene>
    <name evidence="1" type="ORF">LSALG_LOCUS25021</name>
</gene>